<organism evidence="1 2">
    <name type="scientific">Nonomuraea jiangxiensis</name>
    <dbReference type="NCBI Taxonomy" id="633440"/>
    <lineage>
        <taxon>Bacteria</taxon>
        <taxon>Bacillati</taxon>
        <taxon>Actinomycetota</taxon>
        <taxon>Actinomycetes</taxon>
        <taxon>Streptosporangiales</taxon>
        <taxon>Streptosporangiaceae</taxon>
        <taxon>Nonomuraea</taxon>
    </lineage>
</organism>
<dbReference type="EMBL" id="FNDJ01000007">
    <property type="protein sequence ID" value="SDI85419.1"/>
    <property type="molecule type" value="Genomic_DNA"/>
</dbReference>
<proteinExistence type="predicted"/>
<sequence>MPGLWWSCRHDRDLVIVHWQVVPLSCLLVGVVEGPLSWLVAVTASGAVPAIAGRPRPCLAVPGRP</sequence>
<keyword evidence="2" id="KW-1185">Reference proteome</keyword>
<gene>
    <name evidence="1" type="ORF">SAMN05421869_107275</name>
</gene>
<protein>
    <submittedName>
        <fullName evidence="1">Uncharacterized protein</fullName>
    </submittedName>
</protein>
<accession>A0A1G8NYY6</accession>
<reference evidence="1 2" key="1">
    <citation type="submission" date="2016-10" db="EMBL/GenBank/DDBJ databases">
        <authorList>
            <person name="de Groot N.N."/>
        </authorList>
    </citation>
    <scope>NUCLEOTIDE SEQUENCE [LARGE SCALE GENOMIC DNA]</scope>
    <source>
        <strain evidence="1 2">CGMCC 4.6533</strain>
    </source>
</reference>
<dbReference type="AlphaFoldDB" id="A0A1G8NYY6"/>
<dbReference type="STRING" id="633440.SAMN05421869_107275"/>
<evidence type="ECO:0000313" key="2">
    <source>
        <dbReference type="Proteomes" id="UP000199202"/>
    </source>
</evidence>
<name>A0A1G8NYY6_9ACTN</name>
<evidence type="ECO:0000313" key="1">
    <source>
        <dbReference type="EMBL" id="SDI85419.1"/>
    </source>
</evidence>
<dbReference type="Proteomes" id="UP000199202">
    <property type="component" value="Unassembled WGS sequence"/>
</dbReference>